<evidence type="ECO:0000256" key="1">
    <source>
        <dbReference type="SAM" id="Coils"/>
    </source>
</evidence>
<evidence type="ECO:0000313" key="5">
    <source>
        <dbReference type="Proteomes" id="UP000494206"/>
    </source>
</evidence>
<dbReference type="Proteomes" id="UP000494206">
    <property type="component" value="Unassembled WGS sequence"/>
</dbReference>
<proteinExistence type="predicted"/>
<evidence type="ECO:0000313" key="4">
    <source>
        <dbReference type="EMBL" id="CAB3398827.1"/>
    </source>
</evidence>
<dbReference type="AlphaFoldDB" id="A0A8S1EGE4"/>
<dbReference type="InterPro" id="IPR007883">
    <property type="entry name" value="DUF713"/>
</dbReference>
<protein>
    <submittedName>
        <fullName evidence="4">Uncharacterized protein</fullName>
    </submittedName>
</protein>
<feature type="coiled-coil region" evidence="1">
    <location>
        <begin position="718"/>
        <end position="758"/>
    </location>
</feature>
<feature type="region of interest" description="Disordered" evidence="2">
    <location>
        <begin position="591"/>
        <end position="610"/>
    </location>
</feature>
<sequence>MYANDDQLISATSRNFSVERVGSWVGATRVSAPNSAFQKLYRVQEKTNCDELKVSRGELERIRYVCLKFNNNEWCRRMVELRKHIETINELKTRYCRSPNQQQLIEMAQSEFRKEYNFLKERSETSRDISPICVLMDEIHPIAHEPIYNIIAILIIVLSVMIILRSLVSDWVQGLLENAADSVHRFHELAHKIRPIAYGTLKARRDPSIQFQTLLSVSIQLIANEMFNYWRRWIPSSAESNPSLGDDEIGNQRAIRDIQTIFVKLNSLIEAKISMKIWERYLEGLKKELELVQDGRESMMRYRTIINEPLDSQQNLREAVEMFELLFNVHRTINGEYEWLTSQFSASHHKTFINNLRKWLKQIEKICANAKSSMINYGESMKINSSTESDSRLVDEYDRMMNSIGELTPNLIPSVEMILNSQTDVNFEVPTSQFKTPLFFAMAQNAEEAHREAIERLLREREESWSLRDQEKDEYEKLEILQSQNPENSMLAILMDSIHQIASKCYQVEEEIEKFMTKYVIKCIEEWMNHEKNMEVNSILTRLLEEIGKTRGVWSTAPILSKEVNHEFCGSVSRESQENFGNCYASTRQEADSTEFVRRQPSSYDSKIEEDSRIAEFEKKLKEDQIRSAGILDEAKKHKEEMDKEIEKTQREGQEKRKAQDEASRRRQEEIEAKAEEMKRQFERQNQEAEKALPIIFKETAEFEKKSKEDQIRLPEIKAELKRKAQDEEIRRENQKKIEEIEQQNREFVERLREQAALNDYEPPLINFEIEEDPRIAEFEKKLKEDQIRSAGILDEAKKHKEEMDKEIEKTQREGQEKRKAQDEASRRRQEEIEAKAEEMKRQFERQNREAEEAHREKMEQIENERRENREKFERNLEENARRMKELMEEVNRAVNARIMTENQIRMWKEHLDSLRRQIENVSKQNLDRYVEELKNRYSDFGLKLVKSQTDQLMEAVEYLHLEMCDEYEKLEILQSQNPENPMLPILMDSIHQIASKCYQVEGEIEKFMVFNHL</sequence>
<feature type="region of interest" description="Disordered" evidence="2">
    <location>
        <begin position="794"/>
        <end position="869"/>
    </location>
</feature>
<evidence type="ECO:0000256" key="3">
    <source>
        <dbReference type="SAM" id="Phobius"/>
    </source>
</evidence>
<evidence type="ECO:0000256" key="2">
    <source>
        <dbReference type="SAM" id="MobiDB-lite"/>
    </source>
</evidence>
<comment type="caution">
    <text evidence="4">The sequence shown here is derived from an EMBL/GenBank/DDBJ whole genome shotgun (WGS) entry which is preliminary data.</text>
</comment>
<organism evidence="4 5">
    <name type="scientific">Caenorhabditis bovis</name>
    <dbReference type="NCBI Taxonomy" id="2654633"/>
    <lineage>
        <taxon>Eukaryota</taxon>
        <taxon>Metazoa</taxon>
        <taxon>Ecdysozoa</taxon>
        <taxon>Nematoda</taxon>
        <taxon>Chromadorea</taxon>
        <taxon>Rhabditida</taxon>
        <taxon>Rhabditina</taxon>
        <taxon>Rhabditomorpha</taxon>
        <taxon>Rhabditoidea</taxon>
        <taxon>Rhabditidae</taxon>
        <taxon>Peloderinae</taxon>
        <taxon>Caenorhabditis</taxon>
    </lineage>
</organism>
<dbReference type="EMBL" id="CADEPM010000001">
    <property type="protein sequence ID" value="CAB3398827.1"/>
    <property type="molecule type" value="Genomic_DNA"/>
</dbReference>
<dbReference type="Pfam" id="PF05218">
    <property type="entry name" value="DUF713"/>
    <property type="match status" value="1"/>
</dbReference>
<keyword evidence="3" id="KW-0812">Transmembrane</keyword>
<feature type="region of interest" description="Disordered" evidence="2">
    <location>
        <begin position="636"/>
        <end position="686"/>
    </location>
</feature>
<keyword evidence="3" id="KW-0472">Membrane</keyword>
<keyword evidence="3" id="KW-1133">Transmembrane helix</keyword>
<reference evidence="4 5" key="1">
    <citation type="submission" date="2020-04" db="EMBL/GenBank/DDBJ databases">
        <authorList>
            <person name="Laetsch R D."/>
            <person name="Stevens L."/>
            <person name="Kumar S."/>
            <person name="Blaxter L. M."/>
        </authorList>
    </citation>
    <scope>NUCLEOTIDE SEQUENCE [LARGE SCALE GENOMIC DNA]</scope>
</reference>
<feature type="compositionally biased region" description="Basic and acidic residues" evidence="2">
    <location>
        <begin position="795"/>
        <end position="869"/>
    </location>
</feature>
<keyword evidence="1" id="KW-0175">Coiled coil</keyword>
<keyword evidence="5" id="KW-1185">Reference proteome</keyword>
<feature type="transmembrane region" description="Helical" evidence="3">
    <location>
        <begin position="147"/>
        <end position="168"/>
    </location>
</feature>
<name>A0A8S1EGE4_9PELO</name>
<gene>
    <name evidence="4" type="ORF">CBOVIS_LOCUS2063</name>
</gene>
<accession>A0A8S1EGE4</accession>